<evidence type="ECO:0000313" key="2">
    <source>
        <dbReference type="EMBL" id="KPJ04100.1"/>
    </source>
</evidence>
<name>A0A194QGN7_PAPXU</name>
<organism evidence="2 3">
    <name type="scientific">Papilio xuthus</name>
    <name type="common">Asian swallowtail butterfly</name>
    <dbReference type="NCBI Taxonomy" id="66420"/>
    <lineage>
        <taxon>Eukaryota</taxon>
        <taxon>Metazoa</taxon>
        <taxon>Ecdysozoa</taxon>
        <taxon>Arthropoda</taxon>
        <taxon>Hexapoda</taxon>
        <taxon>Insecta</taxon>
        <taxon>Pterygota</taxon>
        <taxon>Neoptera</taxon>
        <taxon>Endopterygota</taxon>
        <taxon>Lepidoptera</taxon>
        <taxon>Glossata</taxon>
        <taxon>Ditrysia</taxon>
        <taxon>Papilionoidea</taxon>
        <taxon>Papilionidae</taxon>
        <taxon>Papilioninae</taxon>
        <taxon>Papilio</taxon>
    </lineage>
</organism>
<feature type="compositionally biased region" description="Polar residues" evidence="1">
    <location>
        <begin position="224"/>
        <end position="234"/>
    </location>
</feature>
<gene>
    <name evidence="2" type="ORF">RR46_07859</name>
</gene>
<accession>A0A194QGN7</accession>
<dbReference type="STRING" id="66420.A0A194QGN7"/>
<protein>
    <submittedName>
        <fullName evidence="2">Uncharacterized protein</fullName>
    </submittedName>
</protein>
<feature type="region of interest" description="Disordered" evidence="1">
    <location>
        <begin position="210"/>
        <end position="234"/>
    </location>
</feature>
<reference evidence="2 3" key="1">
    <citation type="journal article" date="2015" name="Nat. Commun.">
        <title>Outbred genome sequencing and CRISPR/Cas9 gene editing in butterflies.</title>
        <authorList>
            <person name="Li X."/>
            <person name="Fan D."/>
            <person name="Zhang W."/>
            <person name="Liu G."/>
            <person name="Zhang L."/>
            <person name="Zhao L."/>
            <person name="Fang X."/>
            <person name="Chen L."/>
            <person name="Dong Y."/>
            <person name="Chen Y."/>
            <person name="Ding Y."/>
            <person name="Zhao R."/>
            <person name="Feng M."/>
            <person name="Zhu Y."/>
            <person name="Feng Y."/>
            <person name="Jiang X."/>
            <person name="Zhu D."/>
            <person name="Xiang H."/>
            <person name="Feng X."/>
            <person name="Li S."/>
            <person name="Wang J."/>
            <person name="Zhang G."/>
            <person name="Kronforst M.R."/>
            <person name="Wang W."/>
        </authorList>
    </citation>
    <scope>NUCLEOTIDE SEQUENCE [LARGE SCALE GENOMIC DNA]</scope>
    <source>
        <strain evidence="2">Ya'a_city_454_Px</strain>
        <tissue evidence="2">Whole body</tissue>
    </source>
</reference>
<dbReference type="AlphaFoldDB" id="A0A194QGN7"/>
<evidence type="ECO:0000256" key="1">
    <source>
        <dbReference type="SAM" id="MobiDB-lite"/>
    </source>
</evidence>
<dbReference type="Pfam" id="PF14469">
    <property type="entry name" value="AKAP28"/>
    <property type="match status" value="1"/>
</dbReference>
<keyword evidence="3" id="KW-1185">Reference proteome</keyword>
<evidence type="ECO:0000313" key="3">
    <source>
        <dbReference type="Proteomes" id="UP000053268"/>
    </source>
</evidence>
<proteinExistence type="predicted"/>
<dbReference type="Proteomes" id="UP000053268">
    <property type="component" value="Unassembled WGS sequence"/>
</dbReference>
<sequence>MNIPEVYSYEEQAINTVVSVINRAKEMLGDRQTLKQLANSRDVYAAPAKVNLSRLEPPLAITSRDLIADTIEKTWKLTNLFKYSLKYKGSSKDECLQYFYFEAIFSQPTVSYPIPQATASAFFRVQDKLIEPPEKRGVPKMTFRVEGHHIDHDIRHVLLPADWLLAVIMMKVKLYSRIEKGNALCILRAPGEHGSNVGFSSGWKAYPLNPSVPPTHDGEATGTLALSSATSPAY</sequence>
<dbReference type="InterPro" id="IPR025663">
    <property type="entry name" value="AKAP_28"/>
</dbReference>
<dbReference type="EMBL" id="KQ459053">
    <property type="protein sequence ID" value="KPJ04100.1"/>
    <property type="molecule type" value="Genomic_DNA"/>
</dbReference>